<sequence>MSLLPFLLPRKSLIHLFWVANKSYFYLFLGNLIKFLPKHFLLSFYFRNFGGRNKK</sequence>
<reference evidence="2" key="1">
    <citation type="submission" date="2009-11" db="EMBL/GenBank/DDBJ databases">
        <authorList>
            <person name="Weinstock G."/>
            <person name="Sodergren E."/>
            <person name="Clifton S."/>
            <person name="Fulton L."/>
            <person name="Fulton B."/>
            <person name="Courtney L."/>
            <person name="Fronick C."/>
            <person name="Harrison M."/>
            <person name="Strong C."/>
            <person name="Farmer C."/>
            <person name="Delahaunty K."/>
            <person name="Markovic C."/>
            <person name="Hall O."/>
            <person name="Minx P."/>
            <person name="Tomlinson C."/>
            <person name="Mitreva M."/>
            <person name="Nelson J."/>
            <person name="Hou S."/>
            <person name="Wollam A."/>
            <person name="Pepin K.H."/>
            <person name="Johnson M."/>
            <person name="Bhonagiri V."/>
            <person name="Nash W.E."/>
            <person name="Warren W."/>
            <person name="Chinwalla A."/>
            <person name="Mardis E.R."/>
            <person name="Wilson R.K."/>
        </authorList>
    </citation>
    <scope>NUCLEOTIDE SEQUENCE [LARGE SCALE GENOMIC DNA]</scope>
    <source>
        <strain evidence="2">DSM 18205</strain>
    </source>
</reference>
<accession>D1PBU0</accession>
<gene>
    <name evidence="2" type="ORF">PREVCOP_04670</name>
</gene>
<keyword evidence="1" id="KW-0812">Transmembrane</keyword>
<keyword evidence="1" id="KW-0472">Membrane</keyword>
<dbReference type="STRING" id="537011.PREVCOP_04670"/>
<name>D1PBU0_9BACT</name>
<dbReference type="PaxDb" id="537011-PREVCOP_04670"/>
<feature type="transmembrane region" description="Helical" evidence="1">
    <location>
        <begin position="24"/>
        <end position="46"/>
    </location>
</feature>
<evidence type="ECO:0000313" key="3">
    <source>
        <dbReference type="Proteomes" id="UP000004477"/>
    </source>
</evidence>
<keyword evidence="1" id="KW-1133">Transmembrane helix</keyword>
<organism evidence="2 3">
    <name type="scientific">Segatella copri DSM 18205</name>
    <dbReference type="NCBI Taxonomy" id="537011"/>
    <lineage>
        <taxon>Bacteria</taxon>
        <taxon>Pseudomonadati</taxon>
        <taxon>Bacteroidota</taxon>
        <taxon>Bacteroidia</taxon>
        <taxon>Bacteroidales</taxon>
        <taxon>Prevotellaceae</taxon>
        <taxon>Segatella</taxon>
    </lineage>
</organism>
<dbReference type="HOGENOM" id="CLU_3028456_0_0_10"/>
<evidence type="ECO:0000313" key="2">
    <source>
        <dbReference type="EMBL" id="EFB35766.1"/>
    </source>
</evidence>
<proteinExistence type="predicted"/>
<evidence type="ECO:0000256" key="1">
    <source>
        <dbReference type="SAM" id="Phobius"/>
    </source>
</evidence>
<dbReference type="AlphaFoldDB" id="D1PBU0"/>
<dbReference type="Proteomes" id="UP000004477">
    <property type="component" value="Unassembled WGS sequence"/>
</dbReference>
<keyword evidence="3" id="KW-1185">Reference proteome</keyword>
<protein>
    <submittedName>
        <fullName evidence="2">Uncharacterized protein</fullName>
    </submittedName>
</protein>
<comment type="caution">
    <text evidence="2">The sequence shown here is derived from an EMBL/GenBank/DDBJ whole genome shotgun (WGS) entry which is preliminary data.</text>
</comment>
<dbReference type="EMBL" id="ACBX02000012">
    <property type="protein sequence ID" value="EFB35766.1"/>
    <property type="molecule type" value="Genomic_DNA"/>
</dbReference>